<keyword evidence="4 6" id="KW-0472">Membrane</keyword>
<dbReference type="Pfam" id="PF20684">
    <property type="entry name" value="Fung_rhodopsin"/>
    <property type="match status" value="1"/>
</dbReference>
<comment type="similarity">
    <text evidence="5">Belongs to the SAT4 family.</text>
</comment>
<evidence type="ECO:0000256" key="6">
    <source>
        <dbReference type="SAM" id="Phobius"/>
    </source>
</evidence>
<evidence type="ECO:0000256" key="2">
    <source>
        <dbReference type="ARBA" id="ARBA00022692"/>
    </source>
</evidence>
<keyword evidence="2 6" id="KW-0812">Transmembrane</keyword>
<keyword evidence="3 6" id="KW-1133">Transmembrane helix</keyword>
<comment type="subcellular location">
    <subcellularLocation>
        <location evidence="1">Membrane</location>
        <topology evidence="1">Multi-pass membrane protein</topology>
    </subcellularLocation>
</comment>
<dbReference type="AlphaFoldDB" id="A0A8H3I7N9"/>
<dbReference type="GO" id="GO:0016020">
    <property type="term" value="C:membrane"/>
    <property type="evidence" value="ECO:0007669"/>
    <property type="project" value="UniProtKB-SubCell"/>
</dbReference>
<evidence type="ECO:0000313" key="9">
    <source>
        <dbReference type="Proteomes" id="UP000664203"/>
    </source>
</evidence>
<dbReference type="Proteomes" id="UP000664203">
    <property type="component" value="Unassembled WGS sequence"/>
</dbReference>
<dbReference type="PANTHER" id="PTHR33048">
    <property type="entry name" value="PTH11-LIKE INTEGRAL MEMBRANE PROTEIN (AFU_ORTHOLOGUE AFUA_5G11245)"/>
    <property type="match status" value="1"/>
</dbReference>
<proteinExistence type="inferred from homology"/>
<dbReference type="PANTHER" id="PTHR33048:SF155">
    <property type="entry name" value="INTEGRAL MEMBRANE PROTEIN"/>
    <property type="match status" value="1"/>
</dbReference>
<dbReference type="InterPro" id="IPR049326">
    <property type="entry name" value="Rhodopsin_dom_fungi"/>
</dbReference>
<protein>
    <recommendedName>
        <fullName evidence="7">Rhodopsin domain-containing protein</fullName>
    </recommendedName>
</protein>
<gene>
    <name evidence="8" type="ORF">ALECFALPRED_004204</name>
</gene>
<feature type="transmembrane region" description="Helical" evidence="6">
    <location>
        <begin position="112"/>
        <end position="133"/>
    </location>
</feature>
<evidence type="ECO:0000313" key="8">
    <source>
        <dbReference type="EMBL" id="CAF9908033.1"/>
    </source>
</evidence>
<dbReference type="OrthoDB" id="5331848at2759"/>
<organism evidence="8 9">
    <name type="scientific">Alectoria fallacina</name>
    <dbReference type="NCBI Taxonomy" id="1903189"/>
    <lineage>
        <taxon>Eukaryota</taxon>
        <taxon>Fungi</taxon>
        <taxon>Dikarya</taxon>
        <taxon>Ascomycota</taxon>
        <taxon>Pezizomycotina</taxon>
        <taxon>Lecanoromycetes</taxon>
        <taxon>OSLEUM clade</taxon>
        <taxon>Lecanoromycetidae</taxon>
        <taxon>Lecanorales</taxon>
        <taxon>Lecanorineae</taxon>
        <taxon>Parmeliaceae</taxon>
        <taxon>Alectoria</taxon>
    </lineage>
</organism>
<dbReference type="InterPro" id="IPR052337">
    <property type="entry name" value="SAT4-like"/>
</dbReference>
<feature type="domain" description="Rhodopsin" evidence="7">
    <location>
        <begin position="2"/>
        <end position="177"/>
    </location>
</feature>
<dbReference type="EMBL" id="CAJPDR010000026">
    <property type="protein sequence ID" value="CAF9908033.1"/>
    <property type="molecule type" value="Genomic_DNA"/>
</dbReference>
<feature type="transmembrane region" description="Helical" evidence="6">
    <location>
        <begin position="27"/>
        <end position="49"/>
    </location>
</feature>
<reference evidence="8" key="1">
    <citation type="submission" date="2021-03" db="EMBL/GenBank/DDBJ databases">
        <authorList>
            <person name="Tagirdzhanova G."/>
        </authorList>
    </citation>
    <scope>NUCLEOTIDE SEQUENCE</scope>
</reference>
<name>A0A8H3I7N9_9LECA</name>
<evidence type="ECO:0000256" key="5">
    <source>
        <dbReference type="ARBA" id="ARBA00038359"/>
    </source>
</evidence>
<evidence type="ECO:0000256" key="4">
    <source>
        <dbReference type="ARBA" id="ARBA00023136"/>
    </source>
</evidence>
<feature type="transmembrane region" description="Helical" evidence="6">
    <location>
        <begin position="153"/>
        <end position="173"/>
    </location>
</feature>
<comment type="caution">
    <text evidence="8">The sequence shown here is derived from an EMBL/GenBank/DDBJ whole genome shotgun (WGS) entry which is preliminary data.</text>
</comment>
<evidence type="ECO:0000256" key="3">
    <source>
        <dbReference type="ARBA" id="ARBA00022989"/>
    </source>
</evidence>
<sequence>MSIATGKISVALLILRLLGPSAFWQKWFLYVNIVLTFIINSLTSIFTFVQCDPARALWEGPTKFPHARCWNPSTQLAFSLFCGSYNAMMDLALALLPITTVWNLNLALQKKIALGTLLSLGIFAGICAAIETSKLPELTARSDLTYKWATYDLYIWASTENLLIIVCGSIPTLKPLYDMRPEDIKLNLSYFSSTGKFGSGTSSSKTFGSDGAQKRSRRMYLDPYFAARRSYRIGSKENSLGVSVNAVGPGGAKDDPTSREDDQSLLEMGHISVERRWEIVIIQALRQQQGESVV</sequence>
<keyword evidence="9" id="KW-1185">Reference proteome</keyword>
<evidence type="ECO:0000256" key="1">
    <source>
        <dbReference type="ARBA" id="ARBA00004141"/>
    </source>
</evidence>
<accession>A0A8H3I7N9</accession>
<evidence type="ECO:0000259" key="7">
    <source>
        <dbReference type="Pfam" id="PF20684"/>
    </source>
</evidence>